<dbReference type="GO" id="GO:0017038">
    <property type="term" value="P:protein import"/>
    <property type="evidence" value="ECO:0007669"/>
    <property type="project" value="TreeGrafter"/>
</dbReference>
<evidence type="ECO:0000259" key="8">
    <source>
        <dbReference type="Pfam" id="PF01618"/>
    </source>
</evidence>
<reference evidence="9" key="1">
    <citation type="journal article" date="2020" name="mSystems">
        <title>Genome- and Community-Level Interaction Insights into Carbon Utilization and Element Cycling Functions of Hydrothermarchaeota in Hydrothermal Sediment.</title>
        <authorList>
            <person name="Zhou Z."/>
            <person name="Liu Y."/>
            <person name="Xu W."/>
            <person name="Pan J."/>
            <person name="Luo Z.H."/>
            <person name="Li M."/>
        </authorList>
    </citation>
    <scope>NUCLEOTIDE SEQUENCE [LARGE SCALE GENOMIC DNA]</scope>
    <source>
        <strain evidence="9">SpSt-339</strain>
    </source>
</reference>
<dbReference type="InterPro" id="IPR050790">
    <property type="entry name" value="ExbB/TolQ_transport"/>
</dbReference>
<organism evidence="9">
    <name type="scientific">Schlesneria paludicola</name>
    <dbReference type="NCBI Taxonomy" id="360056"/>
    <lineage>
        <taxon>Bacteria</taxon>
        <taxon>Pseudomonadati</taxon>
        <taxon>Planctomycetota</taxon>
        <taxon>Planctomycetia</taxon>
        <taxon>Planctomycetales</taxon>
        <taxon>Planctomycetaceae</taxon>
        <taxon>Schlesneria</taxon>
    </lineage>
</organism>
<keyword evidence="4 7" id="KW-1133">Transmembrane helix</keyword>
<sequence>MDLTPILDFLNNSIYPLQGIVAIQGVFLVILILRRVAQKRFASPAAAAAFQNEVRELLTARKFDDVAQLCDSPPYWSKAVPQLILVALQHRDRPLVKLRALLADKFSTDVLADLEYRMAWINTIVKTAPMLGLQGTVLGMISAFAKISSRQKSGIDPSALAEDISFALWTTAIGLAIAIPLVLCGNAIQVRIGKLQDSVEQQIGEFLETLDMVLSGGRKR</sequence>
<dbReference type="PANTHER" id="PTHR30625">
    <property type="entry name" value="PROTEIN TOLQ"/>
    <property type="match status" value="1"/>
</dbReference>
<dbReference type="AlphaFoldDB" id="A0A7C2K0U1"/>
<comment type="caution">
    <text evidence="9">The sequence shown here is derived from an EMBL/GenBank/DDBJ whole genome shotgun (WGS) entry which is preliminary data.</text>
</comment>
<dbReference type="InterPro" id="IPR002898">
    <property type="entry name" value="MotA_ExbB_proton_chnl"/>
</dbReference>
<name>A0A7C2K0U1_9PLAN</name>
<dbReference type="PANTHER" id="PTHR30625:SF17">
    <property type="entry name" value="TOLQ-RELATED"/>
    <property type="match status" value="1"/>
</dbReference>
<evidence type="ECO:0000256" key="4">
    <source>
        <dbReference type="ARBA" id="ARBA00022989"/>
    </source>
</evidence>
<dbReference type="GO" id="GO:0005886">
    <property type="term" value="C:plasma membrane"/>
    <property type="evidence" value="ECO:0007669"/>
    <property type="project" value="UniProtKB-SubCell"/>
</dbReference>
<evidence type="ECO:0000256" key="2">
    <source>
        <dbReference type="ARBA" id="ARBA00022475"/>
    </source>
</evidence>
<evidence type="ECO:0000256" key="5">
    <source>
        <dbReference type="ARBA" id="ARBA00023136"/>
    </source>
</evidence>
<gene>
    <name evidence="9" type="ORF">ENQ76_15190</name>
</gene>
<comment type="subcellular location">
    <subcellularLocation>
        <location evidence="1">Cell membrane</location>
        <topology evidence="1">Multi-pass membrane protein</topology>
    </subcellularLocation>
    <subcellularLocation>
        <location evidence="6">Membrane</location>
        <topology evidence="6">Multi-pass membrane protein</topology>
    </subcellularLocation>
</comment>
<accession>A0A7C2K0U1</accession>
<keyword evidence="6" id="KW-0813">Transport</keyword>
<keyword evidence="2" id="KW-1003">Cell membrane</keyword>
<protein>
    <submittedName>
        <fullName evidence="9">MotA/TolQ/ExbB proton channel family protein</fullName>
    </submittedName>
</protein>
<keyword evidence="6" id="KW-0653">Protein transport</keyword>
<comment type="similarity">
    <text evidence="6">Belongs to the exbB/tolQ family.</text>
</comment>
<evidence type="ECO:0000256" key="1">
    <source>
        <dbReference type="ARBA" id="ARBA00004651"/>
    </source>
</evidence>
<keyword evidence="3 7" id="KW-0812">Transmembrane</keyword>
<evidence type="ECO:0000256" key="6">
    <source>
        <dbReference type="RuleBase" id="RU004057"/>
    </source>
</evidence>
<dbReference type="Pfam" id="PF01618">
    <property type="entry name" value="MotA_ExbB"/>
    <property type="match status" value="1"/>
</dbReference>
<keyword evidence="5 7" id="KW-0472">Membrane</keyword>
<evidence type="ECO:0000256" key="3">
    <source>
        <dbReference type="ARBA" id="ARBA00022692"/>
    </source>
</evidence>
<feature type="domain" description="MotA/TolQ/ExbB proton channel" evidence="8">
    <location>
        <begin position="109"/>
        <end position="200"/>
    </location>
</feature>
<dbReference type="EMBL" id="DSOK01000418">
    <property type="protein sequence ID" value="HEN16805.1"/>
    <property type="molecule type" value="Genomic_DNA"/>
</dbReference>
<evidence type="ECO:0000313" key="9">
    <source>
        <dbReference type="EMBL" id="HEN16805.1"/>
    </source>
</evidence>
<feature type="transmembrane region" description="Helical" evidence="7">
    <location>
        <begin position="167"/>
        <end position="188"/>
    </location>
</feature>
<feature type="transmembrane region" description="Helical" evidence="7">
    <location>
        <begin position="127"/>
        <end position="147"/>
    </location>
</feature>
<feature type="transmembrane region" description="Helical" evidence="7">
    <location>
        <begin position="14"/>
        <end position="33"/>
    </location>
</feature>
<evidence type="ECO:0000256" key="7">
    <source>
        <dbReference type="SAM" id="Phobius"/>
    </source>
</evidence>
<proteinExistence type="inferred from homology"/>